<protein>
    <submittedName>
        <fullName evidence="1">Uncharacterized protein</fullName>
    </submittedName>
</protein>
<comment type="caution">
    <text evidence="1">The sequence shown here is derived from an EMBL/GenBank/DDBJ whole genome shotgun (WGS) entry which is preliminary data.</text>
</comment>
<dbReference type="OrthoDB" id="33070at2"/>
<organism evidence="1 2">
    <name type="scientific">Meiothermus luteus</name>
    <dbReference type="NCBI Taxonomy" id="2026184"/>
    <lineage>
        <taxon>Bacteria</taxon>
        <taxon>Thermotogati</taxon>
        <taxon>Deinococcota</taxon>
        <taxon>Deinococci</taxon>
        <taxon>Thermales</taxon>
        <taxon>Thermaceae</taxon>
        <taxon>Meiothermus</taxon>
    </lineage>
</organism>
<gene>
    <name evidence="1" type="ORF">Mlute_00144</name>
</gene>
<sequence length="225" mass="23968">MRHWVFLWLVGGLAACSGPQASLNLKELALQVGQGGRVELRYSGKSEVCPSGQACTYRLGPDQTVELRAWPEGNFFFAGWAGDCAGYGGCTLQMAQDRRVEARFEARVGEFSMGQVPDPVVVPAGTTVELAVGLRPTGGFNAPPAAWSVVLSGALVGGAVDQVAYRYLPERSGPERLVLELKGPEVRQVWSYLAAPARLSVRVGTLERTLDFTLAAAPCLAGCGR</sequence>
<evidence type="ECO:0000313" key="1">
    <source>
        <dbReference type="EMBL" id="RIH90024.1"/>
    </source>
</evidence>
<keyword evidence="2" id="KW-1185">Reference proteome</keyword>
<name>A0A399EZR4_9DEIN</name>
<dbReference type="PROSITE" id="PS51257">
    <property type="entry name" value="PROKAR_LIPOPROTEIN"/>
    <property type="match status" value="1"/>
</dbReference>
<accession>A0A399EZR4</accession>
<dbReference type="AlphaFoldDB" id="A0A399EZR4"/>
<reference evidence="1 2" key="1">
    <citation type="submission" date="2018-08" db="EMBL/GenBank/DDBJ databases">
        <title>Meiothermus luteus KCTC 52599 genome sequencing project.</title>
        <authorList>
            <person name="Da Costa M.S."/>
            <person name="Albuquerque L."/>
            <person name="Raposo P."/>
            <person name="Froufe H.J.C."/>
            <person name="Barroso C.S."/>
            <person name="Egas C."/>
        </authorList>
    </citation>
    <scope>NUCLEOTIDE SEQUENCE [LARGE SCALE GENOMIC DNA]</scope>
    <source>
        <strain evidence="1 2">KCTC 52599</strain>
    </source>
</reference>
<dbReference type="RefSeq" id="WP_147371014.1">
    <property type="nucleotide sequence ID" value="NZ_QWKZ01000002.1"/>
</dbReference>
<dbReference type="EMBL" id="QWKZ01000002">
    <property type="protein sequence ID" value="RIH90024.1"/>
    <property type="molecule type" value="Genomic_DNA"/>
</dbReference>
<dbReference type="Proteomes" id="UP000265800">
    <property type="component" value="Unassembled WGS sequence"/>
</dbReference>
<evidence type="ECO:0000313" key="2">
    <source>
        <dbReference type="Proteomes" id="UP000265800"/>
    </source>
</evidence>
<proteinExistence type="predicted"/>